<comment type="caution">
    <text evidence="2">The sequence shown here is derived from an EMBL/GenBank/DDBJ whole genome shotgun (WGS) entry which is preliminary data.</text>
</comment>
<dbReference type="EMBL" id="JACOOR010000008">
    <property type="protein sequence ID" value="MBC5660817.1"/>
    <property type="molecule type" value="Genomic_DNA"/>
</dbReference>
<gene>
    <name evidence="2" type="ORF">H8S44_13705</name>
</gene>
<protein>
    <recommendedName>
        <fullName evidence="1">DUF6966 domain-containing protein</fullName>
    </recommendedName>
</protein>
<evidence type="ECO:0000313" key="2">
    <source>
        <dbReference type="EMBL" id="MBC5660817.1"/>
    </source>
</evidence>
<feature type="domain" description="DUF6966" evidence="1">
    <location>
        <begin position="22"/>
        <end position="70"/>
    </location>
</feature>
<proteinExistence type="predicted"/>
<keyword evidence="3" id="KW-1185">Reference proteome</keyword>
<dbReference type="Pfam" id="PF22294">
    <property type="entry name" value="DUF6966"/>
    <property type="match status" value="1"/>
</dbReference>
<dbReference type="AlphaFoldDB" id="A0A923RMY6"/>
<organism evidence="2 3">
    <name type="scientific">Anaerosacchariphilus hominis</name>
    <dbReference type="NCBI Taxonomy" id="2763017"/>
    <lineage>
        <taxon>Bacteria</taxon>
        <taxon>Bacillati</taxon>
        <taxon>Bacillota</taxon>
        <taxon>Clostridia</taxon>
        <taxon>Lachnospirales</taxon>
        <taxon>Lachnospiraceae</taxon>
        <taxon>Anaerosacchariphilus</taxon>
    </lineage>
</organism>
<dbReference type="InterPro" id="IPR054239">
    <property type="entry name" value="DUF6966"/>
</dbReference>
<evidence type="ECO:0000313" key="3">
    <source>
        <dbReference type="Proteomes" id="UP000649345"/>
    </source>
</evidence>
<reference evidence="2" key="1">
    <citation type="submission" date="2020-08" db="EMBL/GenBank/DDBJ databases">
        <title>Genome public.</title>
        <authorList>
            <person name="Liu C."/>
            <person name="Sun Q."/>
        </authorList>
    </citation>
    <scope>NUCLEOTIDE SEQUENCE</scope>
    <source>
        <strain evidence="2">NSJ-68</strain>
    </source>
</reference>
<accession>A0A923RMY6</accession>
<sequence length="136" mass="16078">MKQTDIYTEALSCLRLILLADHPEFENWIDWLERDIEDWTQRREVAHHLRAYGGMGSFNDLPSMRGNHDYIFGFLKSVCYAFGHLYGKREGVSPEALMEECVRGMEQEDYYCRKELNQAIAQHLMQGDLQENWDKL</sequence>
<dbReference type="RefSeq" id="WP_117471900.1">
    <property type="nucleotide sequence ID" value="NZ_JACOOR010000008.1"/>
</dbReference>
<name>A0A923RMY6_9FIRM</name>
<dbReference type="Proteomes" id="UP000649345">
    <property type="component" value="Unassembled WGS sequence"/>
</dbReference>
<evidence type="ECO:0000259" key="1">
    <source>
        <dbReference type="Pfam" id="PF22294"/>
    </source>
</evidence>